<protein>
    <submittedName>
        <fullName evidence="1">Uncharacterized protein</fullName>
    </submittedName>
</protein>
<dbReference type="AlphaFoldDB" id="A0A0V1GLL8"/>
<evidence type="ECO:0000313" key="2">
    <source>
        <dbReference type="Proteomes" id="UP000055024"/>
    </source>
</evidence>
<dbReference type="EMBL" id="JYDP01000955">
    <property type="protein sequence ID" value="KRY99194.1"/>
    <property type="molecule type" value="Genomic_DNA"/>
</dbReference>
<gene>
    <name evidence="1" type="ORF">T11_5045</name>
</gene>
<proteinExistence type="predicted"/>
<accession>A0A0V1GLL8</accession>
<dbReference type="Proteomes" id="UP000055024">
    <property type="component" value="Unassembled WGS sequence"/>
</dbReference>
<evidence type="ECO:0000313" key="1">
    <source>
        <dbReference type="EMBL" id="KRY99194.1"/>
    </source>
</evidence>
<comment type="caution">
    <text evidence="1">The sequence shown here is derived from an EMBL/GenBank/DDBJ whole genome shotgun (WGS) entry which is preliminary data.</text>
</comment>
<name>A0A0V1GLL8_9BILA</name>
<organism evidence="1 2">
    <name type="scientific">Trichinella zimbabwensis</name>
    <dbReference type="NCBI Taxonomy" id="268475"/>
    <lineage>
        <taxon>Eukaryota</taxon>
        <taxon>Metazoa</taxon>
        <taxon>Ecdysozoa</taxon>
        <taxon>Nematoda</taxon>
        <taxon>Enoplea</taxon>
        <taxon>Dorylaimia</taxon>
        <taxon>Trichinellida</taxon>
        <taxon>Trichinellidae</taxon>
        <taxon>Trichinella</taxon>
    </lineage>
</organism>
<reference evidence="1 2" key="1">
    <citation type="submission" date="2015-01" db="EMBL/GenBank/DDBJ databases">
        <title>Evolution of Trichinella species and genotypes.</title>
        <authorList>
            <person name="Korhonen P.K."/>
            <person name="Edoardo P."/>
            <person name="Giuseppe L.R."/>
            <person name="Gasser R.B."/>
        </authorList>
    </citation>
    <scope>NUCLEOTIDE SEQUENCE [LARGE SCALE GENOMIC DNA]</scope>
    <source>
        <strain evidence="1">ISS1029</strain>
    </source>
</reference>
<sequence length="34" mass="4129">MPISPQIRFHATCDQDFRKFRNFIGYEPLPFSRL</sequence>
<keyword evidence="2" id="KW-1185">Reference proteome</keyword>